<organism evidence="9 10">
    <name type="scientific">Exophiala sideris</name>
    <dbReference type="NCBI Taxonomy" id="1016849"/>
    <lineage>
        <taxon>Eukaryota</taxon>
        <taxon>Fungi</taxon>
        <taxon>Dikarya</taxon>
        <taxon>Ascomycota</taxon>
        <taxon>Pezizomycotina</taxon>
        <taxon>Eurotiomycetes</taxon>
        <taxon>Chaetothyriomycetidae</taxon>
        <taxon>Chaetothyriales</taxon>
        <taxon>Herpotrichiellaceae</taxon>
        <taxon>Exophiala</taxon>
    </lineage>
</organism>
<dbReference type="AlphaFoldDB" id="A0A0D1WYH6"/>
<evidence type="ECO:0000256" key="6">
    <source>
        <dbReference type="ARBA" id="ARBA00023242"/>
    </source>
</evidence>
<evidence type="ECO:0000256" key="3">
    <source>
        <dbReference type="ARBA" id="ARBA00023015"/>
    </source>
</evidence>
<dbReference type="InterPro" id="IPR036864">
    <property type="entry name" value="Zn2-C6_fun-type_DNA-bd_sf"/>
</dbReference>
<dbReference type="HOGENOM" id="CLU_007091_3_0_1"/>
<protein>
    <recommendedName>
        <fullName evidence="8">Zn(2)-C6 fungal-type domain-containing protein</fullName>
    </recommendedName>
</protein>
<evidence type="ECO:0000256" key="2">
    <source>
        <dbReference type="ARBA" id="ARBA00022833"/>
    </source>
</evidence>
<keyword evidence="4" id="KW-0238">DNA-binding</keyword>
<evidence type="ECO:0000256" key="1">
    <source>
        <dbReference type="ARBA" id="ARBA00022723"/>
    </source>
</evidence>
<dbReference type="GO" id="GO:0008270">
    <property type="term" value="F:zinc ion binding"/>
    <property type="evidence" value="ECO:0007669"/>
    <property type="project" value="InterPro"/>
</dbReference>
<proteinExistence type="predicted"/>
<dbReference type="OrthoDB" id="4337792at2759"/>
<evidence type="ECO:0000259" key="8">
    <source>
        <dbReference type="PROSITE" id="PS50048"/>
    </source>
</evidence>
<evidence type="ECO:0000256" key="4">
    <source>
        <dbReference type="ARBA" id="ARBA00023125"/>
    </source>
</evidence>
<dbReference type="PANTHER" id="PTHR31944:SF131">
    <property type="entry name" value="HEME-RESPONSIVE ZINC FINGER TRANSCRIPTION FACTOR HAP1"/>
    <property type="match status" value="1"/>
</dbReference>
<dbReference type="Gene3D" id="4.10.240.10">
    <property type="entry name" value="Zn(2)-C6 fungal-type DNA-binding domain"/>
    <property type="match status" value="1"/>
</dbReference>
<dbReference type="PROSITE" id="PS50048">
    <property type="entry name" value="ZN2_CY6_FUNGAL_2"/>
    <property type="match status" value="1"/>
</dbReference>
<evidence type="ECO:0000256" key="5">
    <source>
        <dbReference type="ARBA" id="ARBA00023163"/>
    </source>
</evidence>
<dbReference type="SUPFAM" id="SSF57701">
    <property type="entry name" value="Zn2/Cys6 DNA-binding domain"/>
    <property type="match status" value="1"/>
</dbReference>
<feature type="domain" description="Zn(2)-C6 fungal-type" evidence="8">
    <location>
        <begin position="16"/>
        <end position="46"/>
    </location>
</feature>
<gene>
    <name evidence="9" type="ORF">PV11_07732</name>
</gene>
<dbReference type="PROSITE" id="PS00463">
    <property type="entry name" value="ZN2_CY6_FUNGAL_1"/>
    <property type="match status" value="1"/>
</dbReference>
<dbReference type="SMART" id="SM00066">
    <property type="entry name" value="GAL4"/>
    <property type="match status" value="1"/>
</dbReference>
<dbReference type="CDD" id="cd00067">
    <property type="entry name" value="GAL4"/>
    <property type="match status" value="1"/>
</dbReference>
<dbReference type="GO" id="GO:0006351">
    <property type="term" value="P:DNA-templated transcription"/>
    <property type="evidence" value="ECO:0007669"/>
    <property type="project" value="InterPro"/>
</dbReference>
<dbReference type="GO" id="GO:0000978">
    <property type="term" value="F:RNA polymerase II cis-regulatory region sequence-specific DNA binding"/>
    <property type="evidence" value="ECO:0007669"/>
    <property type="project" value="TreeGrafter"/>
</dbReference>
<sequence length="760" mass="85359">MTEPQPKRRRRRPAVSCTFCRSRKQRCDRQTPCNNCVRANRENCVYEDHPPLRTSPEPCVSEGPPLQSQRQYSESSFASAVPLGNSIALEGVSSATLQGLPNSQAPVIQPSVASIDITTSHRGSSGPEIVPASLPVVNADYNTSSTTSGAAELCNRKDQDDLFGRPQVRGRLVIHKSRLFGQSHWMNGCYSFRDIFDLFESYLRKNPSSSSVLTKVETCKILGRTIKSNRVPTWPTTPTTDLPPKEVADKLLDCYLSTYETVYRILHVPTFRKGYEALWMPGVQADMAFLVQVKLVLALGVEAFDEDNSLRDSAVRWVYEGQTWFSAPVFKSHLTLQSLQTKTLLLLAREKASVGADLVWISAGSLLRTAVYMGLHRDPAELPKRSLYAAEMRRRIWSTILEVALQSSMTSGGPPMISVDDFNTESPGNYDDEQLMEKDAVPKPKDTFTQMSVARALRKTFSIRLAVAKYLNDLRSHSHCEEMLKLDEEMRASYKGLCRDLQQADRRTGAPRSQFAYGMVDFIMLRYISSLHIIFFERGLQDKTFAFSRSTLVDTLLKLWYSVYRPSSSLLGLANNTDEISSGPDYLQRLVVGRGCGFFRTIVFQAACIIAAEVRAQLREQESLTTVRPDLLAIVYEEKVQCLKSIEAGETNIKGYLYLSLVCTQLEMIKRGLKEEEHAELLVKSAEEALDKVLPILEEKAGQTRCQDETDPLDPFSLVTPADFGEEWDFMMHDAQLGLDDFGSMSGMFDVGSTQQPWHL</sequence>
<accession>A0A0D1WYH6</accession>
<keyword evidence="1" id="KW-0479">Metal-binding</keyword>
<keyword evidence="5" id="KW-0804">Transcription</keyword>
<evidence type="ECO:0000313" key="10">
    <source>
        <dbReference type="Proteomes" id="UP000053599"/>
    </source>
</evidence>
<dbReference type="PANTHER" id="PTHR31944">
    <property type="entry name" value="HEME-RESPONSIVE ZINC FINGER TRANSCRIPTION FACTOR HAP1"/>
    <property type="match status" value="1"/>
</dbReference>
<dbReference type="Pfam" id="PF04082">
    <property type="entry name" value="Fungal_trans"/>
    <property type="match status" value="1"/>
</dbReference>
<reference evidence="9 10" key="1">
    <citation type="submission" date="2015-01" db="EMBL/GenBank/DDBJ databases">
        <title>The Genome Sequence of Exophiala sideris CBS121828.</title>
        <authorList>
            <consortium name="The Broad Institute Genomics Platform"/>
            <person name="Cuomo C."/>
            <person name="de Hoog S."/>
            <person name="Gorbushina A."/>
            <person name="Stielow B."/>
            <person name="Teixiera M."/>
            <person name="Abouelleil A."/>
            <person name="Chapman S.B."/>
            <person name="Priest M."/>
            <person name="Young S.K."/>
            <person name="Wortman J."/>
            <person name="Nusbaum C."/>
            <person name="Birren B."/>
        </authorList>
    </citation>
    <scope>NUCLEOTIDE SEQUENCE [LARGE SCALE GENOMIC DNA]</scope>
    <source>
        <strain evidence="9 10">CBS 121828</strain>
    </source>
</reference>
<name>A0A0D1WYH6_9EURO</name>
<evidence type="ECO:0000313" key="9">
    <source>
        <dbReference type="EMBL" id="KIV80216.1"/>
    </source>
</evidence>
<dbReference type="InterPro" id="IPR007219">
    <property type="entry name" value="XnlR_reg_dom"/>
</dbReference>
<dbReference type="STRING" id="1016849.A0A0D1WYH6"/>
<dbReference type="GO" id="GO:0001228">
    <property type="term" value="F:DNA-binding transcription activator activity, RNA polymerase II-specific"/>
    <property type="evidence" value="ECO:0007669"/>
    <property type="project" value="TreeGrafter"/>
</dbReference>
<dbReference type="SMART" id="SM00906">
    <property type="entry name" value="Fungal_trans"/>
    <property type="match status" value="1"/>
</dbReference>
<dbReference type="Proteomes" id="UP000053599">
    <property type="component" value="Unassembled WGS sequence"/>
</dbReference>
<evidence type="ECO:0000256" key="7">
    <source>
        <dbReference type="SAM" id="MobiDB-lite"/>
    </source>
</evidence>
<dbReference type="GO" id="GO:0005634">
    <property type="term" value="C:nucleus"/>
    <property type="evidence" value="ECO:0007669"/>
    <property type="project" value="TreeGrafter"/>
</dbReference>
<keyword evidence="3" id="KW-0805">Transcription regulation</keyword>
<dbReference type="CDD" id="cd12148">
    <property type="entry name" value="fungal_TF_MHR"/>
    <property type="match status" value="1"/>
</dbReference>
<dbReference type="Pfam" id="PF00172">
    <property type="entry name" value="Zn_clus"/>
    <property type="match status" value="1"/>
</dbReference>
<feature type="region of interest" description="Disordered" evidence="7">
    <location>
        <begin position="48"/>
        <end position="67"/>
    </location>
</feature>
<dbReference type="InterPro" id="IPR001138">
    <property type="entry name" value="Zn2Cys6_DnaBD"/>
</dbReference>
<dbReference type="EMBL" id="KN846953">
    <property type="protein sequence ID" value="KIV80216.1"/>
    <property type="molecule type" value="Genomic_DNA"/>
</dbReference>
<dbReference type="InterPro" id="IPR051430">
    <property type="entry name" value="Fungal_TF_Env_Response"/>
</dbReference>
<keyword evidence="6" id="KW-0539">Nucleus</keyword>
<keyword evidence="2" id="KW-0862">Zinc</keyword>